<keyword evidence="8" id="KW-0472">Membrane</keyword>
<evidence type="ECO:0000313" key="10">
    <source>
        <dbReference type="EMBL" id="KAK0383996.1"/>
    </source>
</evidence>
<keyword evidence="3" id="KW-0813">Transport</keyword>
<evidence type="ECO:0000313" key="11">
    <source>
        <dbReference type="Proteomes" id="UP001175261"/>
    </source>
</evidence>
<dbReference type="GO" id="GO:0045259">
    <property type="term" value="C:proton-transporting ATP synthase complex"/>
    <property type="evidence" value="ECO:0007669"/>
    <property type="project" value="UniProtKB-KW"/>
</dbReference>
<gene>
    <name evidence="10" type="ORF">NLU13_8085</name>
</gene>
<evidence type="ECO:0000256" key="1">
    <source>
        <dbReference type="ARBA" id="ARBA00004325"/>
    </source>
</evidence>
<evidence type="ECO:0000256" key="2">
    <source>
        <dbReference type="ARBA" id="ARBA00005699"/>
    </source>
</evidence>
<name>A0AA39GBG8_SARSR</name>
<keyword evidence="6" id="KW-0406">Ion transport</keyword>
<comment type="similarity">
    <text evidence="2">Belongs to the ATPase g subunit family.</text>
</comment>
<evidence type="ECO:0000256" key="5">
    <source>
        <dbReference type="ARBA" id="ARBA00022781"/>
    </source>
</evidence>
<comment type="caution">
    <text evidence="10">The sequence shown here is derived from an EMBL/GenBank/DDBJ whole genome shotgun (WGS) entry which is preliminary data.</text>
</comment>
<evidence type="ECO:0000256" key="4">
    <source>
        <dbReference type="ARBA" id="ARBA00022547"/>
    </source>
</evidence>
<dbReference type="PANTHER" id="PTHR12386">
    <property type="entry name" value="ATP SYNTHASE SUBUNIT"/>
    <property type="match status" value="1"/>
</dbReference>
<evidence type="ECO:0000256" key="7">
    <source>
        <dbReference type="ARBA" id="ARBA00023128"/>
    </source>
</evidence>
<evidence type="ECO:0000256" key="9">
    <source>
        <dbReference type="ARBA" id="ARBA00023310"/>
    </source>
</evidence>
<accession>A0AA39GBG8</accession>
<evidence type="ECO:0000256" key="3">
    <source>
        <dbReference type="ARBA" id="ARBA00022448"/>
    </source>
</evidence>
<keyword evidence="9" id="KW-0066">ATP synthesis</keyword>
<evidence type="ECO:0000256" key="6">
    <source>
        <dbReference type="ARBA" id="ARBA00023065"/>
    </source>
</evidence>
<sequence length="194" mass="20578">MITAARPVLRSPALRRVAFRRYESTTAQKATEAAKDTAGKAKEYQARAAEGLSRVTSAAGPAIAGVAKAASGTLGKIGGRTGKLIAFIEKQTPWVVYYSKVGLELGKIVARGQKMSPPSVASIQTYYQNLWRSVQNGSILSAPQNLLNQARNLSTAQLASGGVVLAECIGFFTVGEMIGRMKIVGYHGETASHH</sequence>
<keyword evidence="5" id="KW-0375">Hydrogen ion transport</keyword>
<dbReference type="Pfam" id="PF04718">
    <property type="entry name" value="ATP-synt_G"/>
    <property type="match status" value="1"/>
</dbReference>
<dbReference type="EMBL" id="JAPDFR010000008">
    <property type="protein sequence ID" value="KAK0383996.1"/>
    <property type="molecule type" value="Genomic_DNA"/>
</dbReference>
<dbReference type="Proteomes" id="UP001175261">
    <property type="component" value="Unassembled WGS sequence"/>
</dbReference>
<dbReference type="GO" id="GO:0015986">
    <property type="term" value="P:proton motive force-driven ATP synthesis"/>
    <property type="evidence" value="ECO:0007669"/>
    <property type="project" value="InterPro"/>
</dbReference>
<dbReference type="AlphaFoldDB" id="A0AA39GBG8"/>
<reference evidence="10" key="1">
    <citation type="submission" date="2022-10" db="EMBL/GenBank/DDBJ databases">
        <title>Determination and structural analysis of whole genome sequence of Sarocladium strictum F4-1.</title>
        <authorList>
            <person name="Hu L."/>
            <person name="Jiang Y."/>
        </authorList>
    </citation>
    <scope>NUCLEOTIDE SEQUENCE</scope>
    <source>
        <strain evidence="10">F4-1</strain>
    </source>
</reference>
<proteinExistence type="inferred from homology"/>
<dbReference type="GO" id="GO:0031966">
    <property type="term" value="C:mitochondrial membrane"/>
    <property type="evidence" value="ECO:0007669"/>
    <property type="project" value="UniProtKB-SubCell"/>
</dbReference>
<keyword evidence="7" id="KW-0496">Mitochondrion</keyword>
<organism evidence="10 11">
    <name type="scientific">Sarocladium strictum</name>
    <name type="common">Black bundle disease fungus</name>
    <name type="synonym">Acremonium strictum</name>
    <dbReference type="NCBI Taxonomy" id="5046"/>
    <lineage>
        <taxon>Eukaryota</taxon>
        <taxon>Fungi</taxon>
        <taxon>Dikarya</taxon>
        <taxon>Ascomycota</taxon>
        <taxon>Pezizomycotina</taxon>
        <taxon>Sordariomycetes</taxon>
        <taxon>Hypocreomycetidae</taxon>
        <taxon>Hypocreales</taxon>
        <taxon>Sarocladiaceae</taxon>
        <taxon>Sarocladium</taxon>
    </lineage>
</organism>
<protein>
    <submittedName>
        <fullName evidence="10">Uncharacterized protein</fullName>
    </submittedName>
</protein>
<dbReference type="InterPro" id="IPR006808">
    <property type="entry name" value="ATP_synth_F0_gsu_mt"/>
</dbReference>
<comment type="subcellular location">
    <subcellularLocation>
        <location evidence="1">Mitochondrion membrane</location>
    </subcellularLocation>
</comment>
<keyword evidence="11" id="KW-1185">Reference proteome</keyword>
<evidence type="ECO:0000256" key="8">
    <source>
        <dbReference type="ARBA" id="ARBA00023136"/>
    </source>
</evidence>
<keyword evidence="4" id="KW-0138">CF(0)</keyword>
<dbReference type="GO" id="GO:0015078">
    <property type="term" value="F:proton transmembrane transporter activity"/>
    <property type="evidence" value="ECO:0007669"/>
    <property type="project" value="InterPro"/>
</dbReference>